<dbReference type="GO" id="GO:0019867">
    <property type="term" value="C:outer membrane"/>
    <property type="evidence" value="ECO:0007669"/>
    <property type="project" value="InterPro"/>
</dbReference>
<feature type="region of interest" description="Disordered" evidence="1">
    <location>
        <begin position="293"/>
        <end position="322"/>
    </location>
</feature>
<dbReference type="AlphaFoldDB" id="A0A4S8RZQ3"/>
<feature type="compositionally biased region" description="Basic and acidic residues" evidence="1">
    <location>
        <begin position="43"/>
        <end position="68"/>
    </location>
</feature>
<gene>
    <name evidence="4" type="ORF">D6D19_05795</name>
    <name evidence="3" type="ORF">D6D28_10182</name>
</gene>
<feature type="compositionally biased region" description="Low complexity" evidence="1">
    <location>
        <begin position="127"/>
        <end position="144"/>
    </location>
</feature>
<name>A0A4S8RZQ3_AURPU</name>
<evidence type="ECO:0000313" key="3">
    <source>
        <dbReference type="EMBL" id="THV64070.1"/>
    </source>
</evidence>
<feature type="domain" description="Glycine zipper 2TM" evidence="2">
    <location>
        <begin position="238"/>
        <end position="276"/>
    </location>
</feature>
<feature type="compositionally biased region" description="Polar residues" evidence="1">
    <location>
        <begin position="161"/>
        <end position="180"/>
    </location>
</feature>
<accession>A0A4S8RZQ3</accession>
<dbReference type="Pfam" id="PF05433">
    <property type="entry name" value="Rick_17kDa_Anti"/>
    <property type="match status" value="1"/>
</dbReference>
<proteinExistence type="predicted"/>
<comment type="caution">
    <text evidence="3">The sequence shown here is derived from an EMBL/GenBank/DDBJ whole genome shotgun (WGS) entry which is preliminary data.</text>
</comment>
<feature type="compositionally biased region" description="Basic residues" evidence="1">
    <location>
        <begin position="189"/>
        <end position="216"/>
    </location>
</feature>
<dbReference type="Proteomes" id="UP000308802">
    <property type="component" value="Unassembled WGS sequence"/>
</dbReference>
<evidence type="ECO:0000313" key="4">
    <source>
        <dbReference type="EMBL" id="THW73256.1"/>
    </source>
</evidence>
<sequence>MEYHKFIDLTLSGSKELGLEGFDKTADKYFDKGYDKLHKHRHRDDDRQRDSNGKDDMSDPQGRDRGYDNDSDDSYNERPRRRRPQRDDRDDKKPRQYNDRDDRDDRDEDRKPRRYSPPGQSYHPRAPDAQPQYQPYQPHAAYQPGNTRQKDTVPPNPPYYNDSSRPSSRDYTPTSSSRGPQRNELARYSRPKSRSPSRHRRRRSPSSSRSRSRSTSRSRDFTDSPLMALDRTPLGLGAGLAGALLGGYIGRETSDNHRHQKRSTALGAIIGGIGANILENRVRIYREEMKEEQREAKVKWEARHGSEGGGKERRGRRDEDRY</sequence>
<evidence type="ECO:0000259" key="2">
    <source>
        <dbReference type="Pfam" id="PF05433"/>
    </source>
</evidence>
<reference evidence="5 6" key="1">
    <citation type="submission" date="2018-10" db="EMBL/GenBank/DDBJ databases">
        <title>Fifty Aureobasidium pullulans genomes reveal a recombining polyextremotolerant generalist.</title>
        <authorList>
            <person name="Gostincar C."/>
            <person name="Turk M."/>
            <person name="Zajc J."/>
            <person name="Gunde-Cimerman N."/>
        </authorList>
    </citation>
    <scope>NUCLEOTIDE SEQUENCE [LARGE SCALE GENOMIC DNA]</scope>
    <source>
        <strain evidence="4 6">EXF-10659</strain>
        <strain evidence="3 5">EXF-11900</strain>
    </source>
</reference>
<evidence type="ECO:0000256" key="1">
    <source>
        <dbReference type="SAM" id="MobiDB-lite"/>
    </source>
</evidence>
<organism evidence="3 5">
    <name type="scientific">Aureobasidium pullulans</name>
    <name type="common">Black yeast</name>
    <name type="synonym">Pullularia pullulans</name>
    <dbReference type="NCBI Taxonomy" id="5580"/>
    <lineage>
        <taxon>Eukaryota</taxon>
        <taxon>Fungi</taxon>
        <taxon>Dikarya</taxon>
        <taxon>Ascomycota</taxon>
        <taxon>Pezizomycotina</taxon>
        <taxon>Dothideomycetes</taxon>
        <taxon>Dothideomycetidae</taxon>
        <taxon>Dothideales</taxon>
        <taxon>Saccotheciaceae</taxon>
        <taxon>Aureobasidium</taxon>
    </lineage>
</organism>
<dbReference type="EMBL" id="QZAO01000182">
    <property type="protein sequence ID" value="THW73256.1"/>
    <property type="molecule type" value="Genomic_DNA"/>
</dbReference>
<feature type="region of interest" description="Disordered" evidence="1">
    <location>
        <begin position="33"/>
        <end position="228"/>
    </location>
</feature>
<dbReference type="Proteomes" id="UP000304951">
    <property type="component" value="Unassembled WGS sequence"/>
</dbReference>
<feature type="compositionally biased region" description="Basic and acidic residues" evidence="1">
    <location>
        <begin position="85"/>
        <end position="111"/>
    </location>
</feature>
<dbReference type="InterPro" id="IPR008816">
    <property type="entry name" value="Gly_zipper_2TM_dom"/>
</dbReference>
<evidence type="ECO:0000313" key="5">
    <source>
        <dbReference type="Proteomes" id="UP000304951"/>
    </source>
</evidence>
<dbReference type="EMBL" id="QZAF01000946">
    <property type="protein sequence ID" value="THV64070.1"/>
    <property type="molecule type" value="Genomic_DNA"/>
</dbReference>
<evidence type="ECO:0000313" key="6">
    <source>
        <dbReference type="Proteomes" id="UP000308802"/>
    </source>
</evidence>
<protein>
    <recommendedName>
        <fullName evidence="2">Glycine zipper 2TM domain-containing protein</fullName>
    </recommendedName>
</protein>